<evidence type="ECO:0008006" key="5">
    <source>
        <dbReference type="Google" id="ProtNLM"/>
    </source>
</evidence>
<evidence type="ECO:0000256" key="1">
    <source>
        <dbReference type="SAM" id="MobiDB-lite"/>
    </source>
</evidence>
<dbReference type="Proteomes" id="UP000055854">
    <property type="component" value="Unassembled WGS sequence"/>
</dbReference>
<proteinExistence type="predicted"/>
<reference evidence="3 4" key="1">
    <citation type="submission" date="2015-11" db="EMBL/GenBank/DDBJ databases">
        <title>Long Read and Single Molecule DNA Sequencing Simplifies Genome Assembly and TAL Effector Gene Analysis of Xanthomonas translucens.</title>
        <authorList>
            <person name="Peng Z."/>
            <person name="Hu Y."/>
            <person name="Xie J."/>
            <person name="Potnis N."/>
            <person name="Akhunova A."/>
            <person name="Jones J."/>
            <person name="Liu Z."/>
            <person name="White F."/>
            <person name="Liu S."/>
        </authorList>
    </citation>
    <scope>NUCLEOTIDE SEQUENCE [LARGE SCALE GENOMIC DNA]</scope>
    <source>
        <strain evidence="3 4">B1</strain>
    </source>
</reference>
<sequence>MKKHVALCMSALSIALAACGTPDKPEAGSASVTPSQVAVSPAHASEQRSAVNPADHERTQASAQHQDASQYLCQGDADACKVRGPLVADSEAEAQWLLAHGYPTHAELARLEAMGLTQLKAEAQAGNKPAAVLYGKKTAIEGARFQEGLGILRQAATARNLYAYYGLSAVYGAETKNKNLIESAAYLRLAYLLGDAKASAGPALQGLSAVERVAADERAALLYRTVATYRSASPRPIE</sequence>
<organism evidence="3 4">
    <name type="scientific">Xanthomonas campestris pv. translucens</name>
    <dbReference type="NCBI Taxonomy" id="343"/>
    <lineage>
        <taxon>Bacteria</taxon>
        <taxon>Pseudomonadati</taxon>
        <taxon>Pseudomonadota</taxon>
        <taxon>Gammaproteobacteria</taxon>
        <taxon>Lysobacterales</taxon>
        <taxon>Lysobacteraceae</taxon>
        <taxon>Xanthomonas</taxon>
        <taxon>Xanthomonas translucens group</taxon>
    </lineage>
</organism>
<name>A0A109HNW6_XANCT</name>
<evidence type="ECO:0000256" key="2">
    <source>
        <dbReference type="SAM" id="SignalP"/>
    </source>
</evidence>
<accession>A0A109HNW6</accession>
<evidence type="ECO:0000313" key="3">
    <source>
        <dbReference type="EMBL" id="KWV12735.1"/>
    </source>
</evidence>
<feature type="region of interest" description="Disordered" evidence="1">
    <location>
        <begin position="23"/>
        <end position="67"/>
    </location>
</feature>
<dbReference type="EMBL" id="LNTA01000188">
    <property type="protein sequence ID" value="KWV12735.1"/>
    <property type="molecule type" value="Genomic_DNA"/>
</dbReference>
<protein>
    <recommendedName>
        <fullName evidence="5">Sel1 repeat-containing protein</fullName>
    </recommendedName>
</protein>
<dbReference type="PROSITE" id="PS51257">
    <property type="entry name" value="PROKAR_LIPOPROTEIN"/>
    <property type="match status" value="1"/>
</dbReference>
<keyword evidence="2" id="KW-0732">Signal</keyword>
<feature type="chain" id="PRO_5009810592" description="Sel1 repeat-containing protein" evidence="2">
    <location>
        <begin position="18"/>
        <end position="238"/>
    </location>
</feature>
<dbReference type="OrthoDB" id="5998481at2"/>
<gene>
    <name evidence="3" type="ORF">ATB53_04895</name>
</gene>
<dbReference type="AlphaFoldDB" id="A0A109HNW6"/>
<evidence type="ECO:0000313" key="4">
    <source>
        <dbReference type="Proteomes" id="UP000055854"/>
    </source>
</evidence>
<comment type="caution">
    <text evidence="3">The sequence shown here is derived from an EMBL/GenBank/DDBJ whole genome shotgun (WGS) entry which is preliminary data.</text>
</comment>
<feature type="signal peptide" evidence="2">
    <location>
        <begin position="1"/>
        <end position="17"/>
    </location>
</feature>
<dbReference type="RefSeq" id="WP_003476531.1">
    <property type="nucleotide sequence ID" value="NZ_CP089999.1"/>
</dbReference>